<comment type="similarity">
    <text evidence="1 2">Belongs to the glycosyltransferase 77 family.</text>
</comment>
<dbReference type="GO" id="GO:0016757">
    <property type="term" value="F:glycosyltransferase activity"/>
    <property type="evidence" value="ECO:0007669"/>
    <property type="project" value="UniProtKB-KW"/>
</dbReference>
<keyword evidence="2" id="KW-0735">Signal-anchor</keyword>
<sequence length="390" mass="44675">MLSSATFVRGKPAHDPPLSSRLFPSQNTTKSKFYLHFASMDYSKNSSCLGASAIVFLLLTGALYHFVWSPSRSNPFFPYQGSNCPQSNSSTVIDELESALEEASMPNKTVIIAVVNKAYAEQSADAETTTMLDLFLESFWLGEDTRRLLDHLLLVAIDQTAYDRCKFKRLHCYRLVMDGDDLGGEKVYMTQEFLKMTWRRTFLLLDVLKRGYNFIFTDTDVMWLRNPFTKLSPDETLDLQFSVDSFNGDTRPEHNFINTGFYYIRSNKKTISLFEKWYAQKDNSTGKKEQDVLQELMHGGLFGKMDLRVRLLETKHFSGFCQDSRDVGEVITVHANCCRHIKAKSGDLTAVLRDWKQFKAAVAQHPEVAGNITRGFRWSNHTGCWNSWKD</sequence>
<proteinExistence type="inferred from homology"/>
<dbReference type="SUPFAM" id="SSF53448">
    <property type="entry name" value="Nucleotide-diphospho-sugar transferases"/>
    <property type="match status" value="1"/>
</dbReference>
<accession>A0A6J1A079</accession>
<dbReference type="PANTHER" id="PTHR46038:SF12">
    <property type="entry name" value="OS03G0731800 PROTEIN"/>
    <property type="match status" value="1"/>
</dbReference>
<dbReference type="InterPro" id="IPR005069">
    <property type="entry name" value="Nucl-diP-sugar_transferase"/>
</dbReference>
<dbReference type="InterPro" id="IPR044821">
    <property type="entry name" value="At1g28695/At4g15970-like"/>
</dbReference>
<dbReference type="InterPro" id="IPR029044">
    <property type="entry name" value="Nucleotide-diphossugar_trans"/>
</dbReference>
<feature type="domain" description="Nucleotide-diphospho-sugar transferase" evidence="4">
    <location>
        <begin position="148"/>
        <end position="345"/>
    </location>
</feature>
<keyword evidence="5" id="KW-1185">Reference proteome</keyword>
<evidence type="ECO:0000313" key="6">
    <source>
        <dbReference type="RefSeq" id="XP_021280383.1"/>
    </source>
</evidence>
<feature type="transmembrane region" description="Helical" evidence="2">
    <location>
        <begin position="48"/>
        <end position="68"/>
    </location>
</feature>
<dbReference type="Proteomes" id="UP000504621">
    <property type="component" value="Unplaced"/>
</dbReference>
<reference evidence="6" key="1">
    <citation type="submission" date="2025-08" db="UniProtKB">
        <authorList>
            <consortium name="RefSeq"/>
        </authorList>
    </citation>
    <scope>IDENTIFICATION</scope>
    <source>
        <tissue evidence="6">Leaf</tissue>
    </source>
</reference>
<dbReference type="GO" id="GO:0000139">
    <property type="term" value="C:Golgi membrane"/>
    <property type="evidence" value="ECO:0007669"/>
    <property type="project" value="UniProtKB-SubCell"/>
</dbReference>
<comment type="subcellular location">
    <subcellularLocation>
        <location evidence="2">Golgi apparatus membrane</location>
        <topology evidence="2">Single-pass type II membrane protein</topology>
    </subcellularLocation>
</comment>
<dbReference type="GO" id="GO:0071555">
    <property type="term" value="P:cell wall organization"/>
    <property type="evidence" value="ECO:0007669"/>
    <property type="project" value="UniProtKB-KW"/>
</dbReference>
<protein>
    <recommendedName>
        <fullName evidence="2">Glycosyltransferase</fullName>
        <ecNumber evidence="2">2.4.2.-</ecNumber>
    </recommendedName>
</protein>
<evidence type="ECO:0000313" key="5">
    <source>
        <dbReference type="Proteomes" id="UP000504621"/>
    </source>
</evidence>
<dbReference type="OrthoDB" id="540503at2759"/>
<organism evidence="5 6">
    <name type="scientific">Herrania umbratica</name>
    <dbReference type="NCBI Taxonomy" id="108875"/>
    <lineage>
        <taxon>Eukaryota</taxon>
        <taxon>Viridiplantae</taxon>
        <taxon>Streptophyta</taxon>
        <taxon>Embryophyta</taxon>
        <taxon>Tracheophyta</taxon>
        <taxon>Spermatophyta</taxon>
        <taxon>Magnoliopsida</taxon>
        <taxon>eudicotyledons</taxon>
        <taxon>Gunneridae</taxon>
        <taxon>Pentapetalae</taxon>
        <taxon>rosids</taxon>
        <taxon>malvids</taxon>
        <taxon>Malvales</taxon>
        <taxon>Malvaceae</taxon>
        <taxon>Byttnerioideae</taxon>
        <taxon>Herrania</taxon>
    </lineage>
</organism>
<dbReference type="RefSeq" id="XP_021280383.1">
    <property type="nucleotide sequence ID" value="XM_021424708.1"/>
</dbReference>
<evidence type="ECO:0000256" key="3">
    <source>
        <dbReference type="SAM" id="MobiDB-lite"/>
    </source>
</evidence>
<keyword evidence="2" id="KW-0812">Transmembrane</keyword>
<dbReference type="GeneID" id="110413764"/>
<keyword evidence="2" id="KW-0961">Cell wall biogenesis/degradation</keyword>
<dbReference type="AlphaFoldDB" id="A0A6J1A079"/>
<keyword evidence="2" id="KW-0328">Glycosyltransferase</keyword>
<gene>
    <name evidence="6" type="primary">LOC110413764</name>
</gene>
<keyword evidence="2" id="KW-1133">Transmembrane helix</keyword>
<dbReference type="Pfam" id="PF03407">
    <property type="entry name" value="Nucleotid_trans"/>
    <property type="match status" value="1"/>
</dbReference>
<name>A0A6J1A079_9ROSI</name>
<keyword evidence="2" id="KW-0472">Membrane</keyword>
<keyword evidence="2" id="KW-0333">Golgi apparatus</keyword>
<evidence type="ECO:0000256" key="2">
    <source>
        <dbReference type="RuleBase" id="RU363055"/>
    </source>
</evidence>
<dbReference type="PANTHER" id="PTHR46038">
    <property type="entry name" value="EXPRESSED PROTEIN-RELATED"/>
    <property type="match status" value="1"/>
</dbReference>
<feature type="region of interest" description="Disordered" evidence="3">
    <location>
        <begin position="1"/>
        <end position="23"/>
    </location>
</feature>
<evidence type="ECO:0000256" key="1">
    <source>
        <dbReference type="ARBA" id="ARBA00007033"/>
    </source>
</evidence>
<keyword evidence="2" id="KW-0808">Transferase</keyword>
<evidence type="ECO:0000259" key="4">
    <source>
        <dbReference type="Pfam" id="PF03407"/>
    </source>
</evidence>
<dbReference type="EC" id="2.4.2.-" evidence="2"/>